<feature type="region of interest" description="Disordered" evidence="1">
    <location>
        <begin position="524"/>
        <end position="606"/>
    </location>
</feature>
<evidence type="ECO:0000313" key="3">
    <source>
        <dbReference type="Proteomes" id="UP000193689"/>
    </source>
</evidence>
<dbReference type="AlphaFoldDB" id="A0A1Y2DAT1"/>
<feature type="compositionally biased region" description="Polar residues" evidence="1">
    <location>
        <begin position="556"/>
        <end position="565"/>
    </location>
</feature>
<feature type="compositionally biased region" description="Low complexity" evidence="1">
    <location>
        <begin position="924"/>
        <end position="933"/>
    </location>
</feature>
<reference evidence="2 3" key="1">
    <citation type="submission" date="2016-07" db="EMBL/GenBank/DDBJ databases">
        <title>Pervasive Adenine N6-methylation of Active Genes in Fungi.</title>
        <authorList>
            <consortium name="DOE Joint Genome Institute"/>
            <person name="Mondo S.J."/>
            <person name="Dannebaum R.O."/>
            <person name="Kuo R.C."/>
            <person name="Labutti K."/>
            <person name="Haridas S."/>
            <person name="Kuo A."/>
            <person name="Salamov A."/>
            <person name="Ahrendt S.R."/>
            <person name="Lipzen A."/>
            <person name="Sullivan W."/>
            <person name="Andreopoulos W.B."/>
            <person name="Clum A."/>
            <person name="Lindquist E."/>
            <person name="Daum C."/>
            <person name="Ramamoorthy G.K."/>
            <person name="Gryganskyi A."/>
            <person name="Culley D."/>
            <person name="Magnuson J.K."/>
            <person name="James T.Y."/>
            <person name="O'Malley M.A."/>
            <person name="Stajich J.E."/>
            <person name="Spatafora J.W."/>
            <person name="Visel A."/>
            <person name="Grigoriev I.V."/>
        </authorList>
    </citation>
    <scope>NUCLEOTIDE SEQUENCE [LARGE SCALE GENOMIC DNA]</scope>
    <source>
        <strain evidence="2 3">CBS 129021</strain>
    </source>
</reference>
<proteinExistence type="predicted"/>
<dbReference type="EMBL" id="MCFJ01000023">
    <property type="protein sequence ID" value="ORY56383.1"/>
    <property type="molecule type" value="Genomic_DNA"/>
</dbReference>
<dbReference type="OrthoDB" id="4778178at2759"/>
<feature type="region of interest" description="Disordered" evidence="1">
    <location>
        <begin position="914"/>
        <end position="972"/>
    </location>
</feature>
<feature type="region of interest" description="Disordered" evidence="1">
    <location>
        <begin position="711"/>
        <end position="890"/>
    </location>
</feature>
<feature type="compositionally biased region" description="Polar residues" evidence="1">
    <location>
        <begin position="827"/>
        <end position="856"/>
    </location>
</feature>
<sequence length="972" mass="106531">MFEQGESYSPFKPTKSLLDPSAFRINHPGVPLVHSPPKRLPVSKSSRQAMASPKKTKAPSDSPKTAVGFKTPKQSSIDDESPTHVRSPGKDHNDPASISNLTQRQKPSVANLRKSFEQNLTHESTAVVPETPTRNKEGSSISVRHSNRQSKDQSHSSESMPRSPEQPLETPVQQTKLEAATPPSAMGRSRRMELKQSLSTKSSGQFSPTPPSVIPIRRIPATALPTSTRSRQRQAMQMRSRTFERPNSLFERTPSSVPGPVEKAEPELRPEPEPEAGTSQEVVSKGFPRSSPIHPLFLSNTGRQERLQREEHQEIEPLASGPESSAEPGQISPTRRSNDIQPSVMDSIPVEVLPIADPVTKSDSTTKRSMKVSDLRRMFDRPSFSGSSPGHLMSLARATRCTRPNLGTDHSNPGKKDASPTTSVSSGRSSQKTTSAPELTTEIAINDFAVEFTSKSELVIEQDQSSPTKPRARFDIPVGLKAAPKPIPKQMSPLKDRIQLFESKDHASLTHGRAKSYDTSLHTKYQAKGRKGGRSKTTTSSWRPIRDRGARMLRRISNSLTQSVDGGNDSVDSGEVSRRHTRRGKSSEKENANPVPDEQPCQTQRRRSSLFSYLHQRSNHSTLDSGTQVWQSTGQSTEEVAHGYPKRHDSTRSRGGSSIDINDSLVATLETSRPYLRYARSPIRPSPLFPALPARKSFPFLQRFSGGENNRGSIEFGFGLDGQDSSKMRREKSSNILSNPDAAAGTEDLPTTAAAAAVAGPSSAGQQNAANAHTPYPAGTGSGSVIATPSPISTATAREKRKFSREKRKEARALRKAGRRASREAQKQSAHAQSHSPHNRNSQKNNQASKLTQQQQQRERRWGDYTASGFPVHPSKLGSGTIAAPKPTKPHEVRRIIEKYRWMEKSTSVLTMGFYGRKGSKDSQGQGQNGEEGSANSSRKASDATGKGKTAEGKEKAHSDTHLLKLRRGHRR</sequence>
<dbReference type="STRING" id="1141098.A0A1Y2DAT1"/>
<feature type="compositionally biased region" description="Polar residues" evidence="1">
    <location>
        <begin position="96"/>
        <end position="108"/>
    </location>
</feature>
<feature type="compositionally biased region" description="Basic and acidic residues" evidence="1">
    <location>
        <begin position="371"/>
        <end position="380"/>
    </location>
</feature>
<feature type="compositionally biased region" description="Basic and acidic residues" evidence="1">
    <location>
        <begin position="262"/>
        <end position="272"/>
    </location>
</feature>
<dbReference type="RefSeq" id="XP_040710100.1">
    <property type="nucleotide sequence ID" value="XM_040853444.1"/>
</dbReference>
<feature type="compositionally biased region" description="Basic and acidic residues" evidence="1">
    <location>
        <begin position="303"/>
        <end position="315"/>
    </location>
</feature>
<feature type="compositionally biased region" description="Low complexity" evidence="1">
    <location>
        <begin position="750"/>
        <end position="765"/>
    </location>
</feature>
<keyword evidence="3" id="KW-1185">Reference proteome</keyword>
<feature type="compositionally biased region" description="Polar residues" evidence="1">
    <location>
        <begin position="331"/>
        <end position="341"/>
    </location>
</feature>
<feature type="compositionally biased region" description="Polar residues" evidence="1">
    <location>
        <begin position="196"/>
        <end position="207"/>
    </location>
</feature>
<accession>A0A1Y2DAT1</accession>
<feature type="compositionally biased region" description="Low complexity" evidence="1">
    <location>
        <begin position="419"/>
        <end position="435"/>
    </location>
</feature>
<comment type="caution">
    <text evidence="2">The sequence shown here is derived from an EMBL/GenBank/DDBJ whole genome shotgun (WGS) entry which is preliminary data.</text>
</comment>
<feature type="compositionally biased region" description="Basic residues" evidence="1">
    <location>
        <begin position="525"/>
        <end position="534"/>
    </location>
</feature>
<name>A0A1Y2DAT1_9PEZI</name>
<feature type="compositionally biased region" description="Basic and acidic residues" evidence="1">
    <location>
        <begin position="724"/>
        <end position="733"/>
    </location>
</feature>
<feature type="compositionally biased region" description="Low complexity" evidence="1">
    <location>
        <begin position="226"/>
        <end position="240"/>
    </location>
</feature>
<feature type="compositionally biased region" description="Polar residues" evidence="1">
    <location>
        <begin position="783"/>
        <end position="796"/>
    </location>
</feature>
<evidence type="ECO:0000256" key="1">
    <source>
        <dbReference type="SAM" id="MobiDB-lite"/>
    </source>
</evidence>
<gene>
    <name evidence="2" type="ORF">BCR38DRAFT_118205</name>
</gene>
<feature type="region of interest" description="Disordered" evidence="1">
    <location>
        <begin position="618"/>
        <end position="657"/>
    </location>
</feature>
<dbReference type="Proteomes" id="UP000193689">
    <property type="component" value="Unassembled WGS sequence"/>
</dbReference>
<dbReference type="InParanoid" id="A0A1Y2DAT1"/>
<evidence type="ECO:0000313" key="2">
    <source>
        <dbReference type="EMBL" id="ORY56383.1"/>
    </source>
</evidence>
<protein>
    <submittedName>
        <fullName evidence="2">Uncharacterized protein</fullName>
    </submittedName>
</protein>
<organism evidence="2 3">
    <name type="scientific">Pseudomassariella vexata</name>
    <dbReference type="NCBI Taxonomy" id="1141098"/>
    <lineage>
        <taxon>Eukaryota</taxon>
        <taxon>Fungi</taxon>
        <taxon>Dikarya</taxon>
        <taxon>Ascomycota</taxon>
        <taxon>Pezizomycotina</taxon>
        <taxon>Sordariomycetes</taxon>
        <taxon>Xylariomycetidae</taxon>
        <taxon>Amphisphaeriales</taxon>
        <taxon>Pseudomassariaceae</taxon>
        <taxon>Pseudomassariella</taxon>
    </lineage>
</organism>
<feature type="compositionally biased region" description="Basic and acidic residues" evidence="1">
    <location>
        <begin position="949"/>
        <end position="963"/>
    </location>
</feature>
<dbReference type="GeneID" id="63769656"/>
<feature type="compositionally biased region" description="Polar residues" evidence="1">
    <location>
        <begin position="618"/>
        <end position="638"/>
    </location>
</feature>
<feature type="region of interest" description="Disordered" evidence="1">
    <location>
        <begin position="1"/>
        <end position="440"/>
    </location>
</feature>